<gene>
    <name evidence="3" type="ORF">SAMN05421508_11256</name>
</gene>
<dbReference type="InterPro" id="IPR036457">
    <property type="entry name" value="PPM-type-like_dom_sf"/>
</dbReference>
<dbReference type="AlphaFoldDB" id="A0A286GXZ9"/>
<dbReference type="Gene3D" id="6.10.340.10">
    <property type="match status" value="1"/>
</dbReference>
<protein>
    <submittedName>
        <fullName evidence="3">Serine phosphatase RsbU, regulator of sigma subunit</fullName>
    </submittedName>
</protein>
<dbReference type="InterPro" id="IPR052016">
    <property type="entry name" value="Bact_Sigma-Reg"/>
</dbReference>
<dbReference type="Pfam" id="PF07228">
    <property type="entry name" value="SpoIIE"/>
    <property type="match status" value="1"/>
</dbReference>
<dbReference type="SMART" id="SM00304">
    <property type="entry name" value="HAMP"/>
    <property type="match status" value="1"/>
</dbReference>
<evidence type="ECO:0000313" key="3">
    <source>
        <dbReference type="EMBL" id="SOE00361.1"/>
    </source>
</evidence>
<organism evidence="3 4">
    <name type="scientific">Caenispirillum bisanense</name>
    <dbReference type="NCBI Taxonomy" id="414052"/>
    <lineage>
        <taxon>Bacteria</taxon>
        <taxon>Pseudomonadati</taxon>
        <taxon>Pseudomonadota</taxon>
        <taxon>Alphaproteobacteria</taxon>
        <taxon>Rhodospirillales</taxon>
        <taxon>Novispirillaceae</taxon>
        <taxon>Caenispirillum</taxon>
    </lineage>
</organism>
<dbReference type="PANTHER" id="PTHR43156">
    <property type="entry name" value="STAGE II SPORULATION PROTEIN E-RELATED"/>
    <property type="match status" value="1"/>
</dbReference>
<dbReference type="PANTHER" id="PTHR43156:SF2">
    <property type="entry name" value="STAGE II SPORULATION PROTEIN E"/>
    <property type="match status" value="1"/>
</dbReference>
<accession>A0A286GXZ9</accession>
<dbReference type="Gene3D" id="3.60.40.10">
    <property type="entry name" value="PPM-type phosphatase domain"/>
    <property type="match status" value="1"/>
</dbReference>
<dbReference type="InterPro" id="IPR003660">
    <property type="entry name" value="HAMP_dom"/>
</dbReference>
<dbReference type="Pfam" id="PF00672">
    <property type="entry name" value="HAMP"/>
    <property type="match status" value="1"/>
</dbReference>
<dbReference type="EMBL" id="OCNJ01000012">
    <property type="protein sequence ID" value="SOE00361.1"/>
    <property type="molecule type" value="Genomic_DNA"/>
</dbReference>
<keyword evidence="4" id="KW-1185">Reference proteome</keyword>
<feature type="domain" description="HAMP" evidence="2">
    <location>
        <begin position="277"/>
        <end position="330"/>
    </location>
</feature>
<dbReference type="PROSITE" id="PS50885">
    <property type="entry name" value="HAMP"/>
    <property type="match status" value="1"/>
</dbReference>
<dbReference type="GO" id="GO:0007165">
    <property type="term" value="P:signal transduction"/>
    <property type="evidence" value="ECO:0007669"/>
    <property type="project" value="InterPro"/>
</dbReference>
<dbReference type="InterPro" id="IPR001932">
    <property type="entry name" value="PPM-type_phosphatase-like_dom"/>
</dbReference>
<dbReference type="RefSeq" id="WP_097281173.1">
    <property type="nucleotide sequence ID" value="NZ_OCNJ01000012.1"/>
</dbReference>
<evidence type="ECO:0000259" key="2">
    <source>
        <dbReference type="PROSITE" id="PS50885"/>
    </source>
</evidence>
<keyword evidence="1" id="KW-0378">Hydrolase</keyword>
<dbReference type="SUPFAM" id="SSF158472">
    <property type="entry name" value="HAMP domain-like"/>
    <property type="match status" value="1"/>
</dbReference>
<reference evidence="3 4" key="1">
    <citation type="submission" date="2017-09" db="EMBL/GenBank/DDBJ databases">
        <authorList>
            <person name="Ehlers B."/>
            <person name="Leendertz F.H."/>
        </authorList>
    </citation>
    <scope>NUCLEOTIDE SEQUENCE [LARGE SCALE GENOMIC DNA]</scope>
    <source>
        <strain evidence="3 4">USBA 140</strain>
    </source>
</reference>
<dbReference type="GO" id="GO:0016791">
    <property type="term" value="F:phosphatase activity"/>
    <property type="evidence" value="ECO:0007669"/>
    <property type="project" value="TreeGrafter"/>
</dbReference>
<dbReference type="GO" id="GO:0016020">
    <property type="term" value="C:membrane"/>
    <property type="evidence" value="ECO:0007669"/>
    <property type="project" value="InterPro"/>
</dbReference>
<evidence type="ECO:0000313" key="4">
    <source>
        <dbReference type="Proteomes" id="UP000219621"/>
    </source>
</evidence>
<sequence length="657" mass="69456">MSIVRRVILLFALSITLLALVLTAVTVVRRGLESSLTEDTERLALQRVWEATVAEAADVTRTRVAAAIGGGDMVDAMAALDPLAASGIREVTVYDSLGQVILVWPPGAAPTRLDERRVSQLVSARRGFHTVSSAPDGLALLVAGAGGDASAAKGFVAVQQLGPVLGQVVRTAGVAGFLLDPAGRPAAAAGAIEWPEVADAFANRAGATFEVTQAQLGAVQGVAVPLRQPGGQPQGHVVVLRDRTLFVRWLDVMDGLSLTLVLGVCALLIFAMRWFLVRTLGPLEPAIAALSQLSRGSTSVEVPGHERGDEIGEMARSIKIFRDRVRRLRDSEEQRSRQWARQQDFIRAQMMQMANTLSPEGRDSLLADLARIEMMSSGDGARGGDRALAAAVEVMAERVGDQHRRLEKLVTELRAALETKTELFQLQQQLEIARRMQQSMLPRGLLPRPSLDVGGLLVPASDFDGAFYDYFWLDETTLAVTLGQPAAGGLAGGFQSATARASLRALLAAGMTPGPALERTRQLLSGEDNGDAYAVMAVTLDAPSATVTWAGWGFAPPVAVRRLGDAVELARTAEAEAAAGEGAFDLPARSAVVFPSPGLVPAHGSAPARARVAEALRAADDPSPEGLLTALRNEGLLETATGGNLRDRACVAVRFLA</sequence>
<dbReference type="OrthoDB" id="9802500at2"/>
<name>A0A286GXZ9_9PROT</name>
<dbReference type="Proteomes" id="UP000219621">
    <property type="component" value="Unassembled WGS sequence"/>
</dbReference>
<evidence type="ECO:0000256" key="1">
    <source>
        <dbReference type="ARBA" id="ARBA00022801"/>
    </source>
</evidence>
<proteinExistence type="predicted"/>